<keyword evidence="6 10" id="KW-0697">Rotamase</keyword>
<evidence type="ECO:0000256" key="3">
    <source>
        <dbReference type="ARBA" id="ARBA00011019"/>
    </source>
</evidence>
<dbReference type="CTD" id="24593285"/>
<dbReference type="GO" id="GO:0005737">
    <property type="term" value="C:cytoplasm"/>
    <property type="evidence" value="ECO:0007669"/>
    <property type="project" value="UniProtKB-SubCell"/>
</dbReference>
<dbReference type="EMBL" id="KL250895">
    <property type="protein sequence ID" value="KGB37519.1"/>
    <property type="molecule type" value="Genomic_DNA"/>
</dbReference>
<organism evidence="12">
    <name type="scientific">Schistosoma haematobium</name>
    <name type="common">Blood fluke</name>
    <dbReference type="NCBI Taxonomy" id="6185"/>
    <lineage>
        <taxon>Eukaryota</taxon>
        <taxon>Metazoa</taxon>
        <taxon>Spiralia</taxon>
        <taxon>Lophotrochozoa</taxon>
        <taxon>Platyhelminthes</taxon>
        <taxon>Trematoda</taxon>
        <taxon>Digenea</taxon>
        <taxon>Strigeidida</taxon>
        <taxon>Schistosomatoidea</taxon>
        <taxon>Schistosomatidae</taxon>
        <taxon>Schistosoma</taxon>
    </lineage>
</organism>
<comment type="function">
    <text evidence="10">PPIases accelerate the folding of proteins. It catalyzes the cis-trans isomerization of proline imidic peptide bonds in oligopeptides.</text>
</comment>
<keyword evidence="5 10" id="KW-0963">Cytoplasm</keyword>
<evidence type="ECO:0000256" key="8">
    <source>
        <dbReference type="ARBA" id="ARBA00044786"/>
    </source>
</evidence>
<evidence type="ECO:0000313" key="13">
    <source>
        <dbReference type="Proteomes" id="UP000471633"/>
    </source>
</evidence>
<dbReference type="InterPro" id="IPR004327">
    <property type="entry name" value="Phstyr_phstse_ac"/>
</dbReference>
<reference evidence="11" key="2">
    <citation type="journal article" date="2019" name="Gigascience">
        <title>High-quality Schistosoma haematobium genome achieved by single-molecule and long-range sequencing.</title>
        <authorList>
            <person name="Stroehlein A.J."/>
            <person name="Korhonen P.K."/>
            <person name="Chong T.M."/>
            <person name="Lim Y.L."/>
            <person name="Chan K.G."/>
            <person name="Webster B."/>
            <person name="Rollinson D."/>
            <person name="Brindley P.J."/>
            <person name="Gasser R.B."/>
            <person name="Young N.D."/>
        </authorList>
    </citation>
    <scope>NUCLEOTIDE SEQUENCE</scope>
</reference>
<accession>A0A094ZWH0</accession>
<dbReference type="GO" id="GO:0000159">
    <property type="term" value="C:protein phosphatase type 2A complex"/>
    <property type="evidence" value="ECO:0007669"/>
    <property type="project" value="TreeGrafter"/>
</dbReference>
<dbReference type="GO" id="GO:0007052">
    <property type="term" value="P:mitotic spindle organization"/>
    <property type="evidence" value="ECO:0007669"/>
    <property type="project" value="TreeGrafter"/>
</dbReference>
<dbReference type="EC" id="5.2.1.8" evidence="4 10"/>
<evidence type="ECO:0000313" key="11">
    <source>
        <dbReference type="EMBL" id="KAH9596834.1"/>
    </source>
</evidence>
<dbReference type="InterPro" id="IPR043170">
    <property type="entry name" value="PTPA_C_lid"/>
</dbReference>
<keyword evidence="7 10" id="KW-0413">Isomerase</keyword>
<dbReference type="Pfam" id="PF03095">
    <property type="entry name" value="PTPA"/>
    <property type="match status" value="1"/>
</dbReference>
<evidence type="ECO:0000256" key="7">
    <source>
        <dbReference type="ARBA" id="ARBA00023235"/>
    </source>
</evidence>
<reference evidence="11" key="4">
    <citation type="journal article" date="2022" name="PLoS Pathog.">
        <title>Chromosome-level genome of Schistosoma haematobium underpins genome-wide explorations of molecular variation.</title>
        <authorList>
            <person name="Stroehlein A.J."/>
            <person name="Korhonen P.K."/>
            <person name="Lee V.V."/>
            <person name="Ralph S.A."/>
            <person name="Mentink-Kane M."/>
            <person name="You H."/>
            <person name="McManus D.P."/>
            <person name="Tchuente L.T."/>
            <person name="Stothard J.R."/>
            <person name="Kaur P."/>
            <person name="Dudchenko O."/>
            <person name="Aiden E.L."/>
            <person name="Yang B."/>
            <person name="Yang H."/>
            <person name="Emery A.M."/>
            <person name="Webster B.L."/>
            <person name="Brindley P.J."/>
            <person name="Rollinson D."/>
            <person name="Chang B.C.H."/>
            <person name="Gasser R.B."/>
            <person name="Young N.D."/>
        </authorList>
    </citation>
    <scope>NUCLEOTIDE SEQUENCE</scope>
</reference>
<dbReference type="PANTHER" id="PTHR10012">
    <property type="entry name" value="SERINE/THREONINE-PROTEIN PHOSPHATASE 2A REGULATORY SUBUNIT B"/>
    <property type="match status" value="1"/>
</dbReference>
<dbReference type="STRING" id="6185.A0A094ZWH0"/>
<protein>
    <recommendedName>
        <fullName evidence="8 10">Serine/threonine-protein phosphatase 2A activator</fullName>
        <ecNumber evidence="4 10">5.2.1.8</ecNumber>
    </recommendedName>
    <alternativeName>
        <fullName evidence="9 10">Phosphotyrosyl phosphatase activator</fullName>
    </alternativeName>
</protein>
<dbReference type="RefSeq" id="XP_051075439.1">
    <property type="nucleotide sequence ID" value="XM_051209954.1"/>
</dbReference>
<dbReference type="Gene3D" id="1.20.120.1150">
    <property type="match status" value="1"/>
</dbReference>
<name>A0A094ZWH0_SCHHA</name>
<evidence type="ECO:0000256" key="10">
    <source>
        <dbReference type="RuleBase" id="RU361210"/>
    </source>
</evidence>
<evidence type="ECO:0000256" key="9">
    <source>
        <dbReference type="ARBA" id="ARBA00044820"/>
    </source>
</evidence>
<dbReference type="GO" id="GO:0008160">
    <property type="term" value="F:protein tyrosine phosphatase activator activity"/>
    <property type="evidence" value="ECO:0007669"/>
    <property type="project" value="TreeGrafter"/>
</dbReference>
<comment type="similarity">
    <text evidence="3 10">Belongs to the PTPA-type PPIase family.</text>
</comment>
<dbReference type="InterPro" id="IPR037218">
    <property type="entry name" value="PTPA_sf"/>
</dbReference>
<dbReference type="EMBL" id="AMPZ03000001">
    <property type="protein sequence ID" value="KAH9596834.1"/>
    <property type="molecule type" value="Genomic_DNA"/>
</dbReference>
<reference evidence="11" key="3">
    <citation type="submission" date="2021-06" db="EMBL/GenBank/DDBJ databases">
        <title>Chromosome-level genome assembly for S. haematobium.</title>
        <authorList>
            <person name="Stroehlein A.J."/>
        </authorList>
    </citation>
    <scope>NUCLEOTIDE SEQUENCE</scope>
</reference>
<evidence type="ECO:0000256" key="1">
    <source>
        <dbReference type="ARBA" id="ARBA00000971"/>
    </source>
</evidence>
<dbReference type="SUPFAM" id="SSF140984">
    <property type="entry name" value="PTPA-like"/>
    <property type="match status" value="1"/>
</dbReference>
<evidence type="ECO:0000256" key="2">
    <source>
        <dbReference type="ARBA" id="ARBA00004496"/>
    </source>
</evidence>
<dbReference type="GO" id="GO:0005634">
    <property type="term" value="C:nucleus"/>
    <property type="evidence" value="ECO:0007669"/>
    <property type="project" value="TreeGrafter"/>
</dbReference>
<dbReference type="FunFam" id="1.20.120.1150:FF:000002">
    <property type="entry name" value="Serine/threonine-protein phosphatase 2A activator"/>
    <property type="match status" value="1"/>
</dbReference>
<dbReference type="GO" id="GO:0003755">
    <property type="term" value="F:peptidyl-prolyl cis-trans isomerase activity"/>
    <property type="evidence" value="ECO:0007669"/>
    <property type="project" value="UniProtKB-KW"/>
</dbReference>
<sequence>MGLTKRIVSPADLRQWTSSIACNEILNLINSVNSKLVSRPIQDNLKSSKAIMLVCEMLDKLQQAIKDYPPEEQPQRFGNKAFRRWFTWLQENAIEIGSTIFHDHGTTDFTDPPMLYTEAVDEVSGYLVESFGNSTRIDYGTGHELAFLAFLTCLFKLNILKTQTDSGASTINDLLAVGLVVMPKYLVLVRLLQTTYRMEPAGSHGVWCLDDFQFVPFIWGSNQLIGSQHNPTVITDRDVVELEKDKYLLFSCISYIHHCKTGPFEEHSHTLYGISEVPKWEKVNSGLIKMYKGEVLEKFPVVQHFLFGSLLSFDRVQNSKPLGGSGINIGGGFSQQGFIPSNIDSFIKPISSTIQQSNQHDEKS</sequence>
<dbReference type="Proteomes" id="UP000471633">
    <property type="component" value="Unassembled WGS sequence"/>
</dbReference>
<dbReference type="PANTHER" id="PTHR10012:SF0">
    <property type="entry name" value="SERINE_THREONINE-PROTEIN PHOSPHATASE 2A ACTIVATOR"/>
    <property type="match status" value="1"/>
</dbReference>
<dbReference type="AlphaFoldDB" id="A0A094ZWH0"/>
<reference evidence="12" key="1">
    <citation type="journal article" date="2012" name="Nat. Genet.">
        <title>Whole-genome sequence of Schistosoma haematobium.</title>
        <authorList>
            <person name="Young N.D."/>
            <person name="Jex A.R."/>
            <person name="Li B."/>
            <person name="Liu S."/>
            <person name="Yang L."/>
            <person name="Xiong Z."/>
            <person name="Li Y."/>
            <person name="Cantacessi C."/>
            <person name="Hall R.S."/>
            <person name="Xu X."/>
            <person name="Chen F."/>
            <person name="Wu X."/>
            <person name="Zerlotini A."/>
            <person name="Oliveira G."/>
            <person name="Hofmann A."/>
            <person name="Zhang G."/>
            <person name="Fang X."/>
            <person name="Kang Y."/>
            <person name="Campbell B.E."/>
            <person name="Loukas A."/>
            <person name="Ranganathan S."/>
            <person name="Rollinson D."/>
            <person name="Rinaldi G."/>
            <person name="Brindley P.J."/>
            <person name="Yang H."/>
            <person name="Wang J."/>
            <person name="Wang J."/>
            <person name="Gasser R.B."/>
        </authorList>
    </citation>
    <scope>NUCLEOTIDE SEQUENCE [LARGE SCALE GENOMIC DNA]</scope>
</reference>
<comment type="catalytic activity">
    <reaction evidence="1 10">
        <text>[protein]-peptidylproline (omega=180) = [protein]-peptidylproline (omega=0)</text>
        <dbReference type="Rhea" id="RHEA:16237"/>
        <dbReference type="Rhea" id="RHEA-COMP:10747"/>
        <dbReference type="Rhea" id="RHEA-COMP:10748"/>
        <dbReference type="ChEBI" id="CHEBI:83833"/>
        <dbReference type="ChEBI" id="CHEBI:83834"/>
        <dbReference type="EC" id="5.2.1.8"/>
    </reaction>
</comment>
<dbReference type="OrthoDB" id="16120at2759"/>
<proteinExistence type="inferred from homology"/>
<evidence type="ECO:0000256" key="4">
    <source>
        <dbReference type="ARBA" id="ARBA00013194"/>
    </source>
</evidence>
<dbReference type="PIRSF" id="PIRSF016325">
    <property type="entry name" value="Phstyr_phstse_ac"/>
    <property type="match status" value="1"/>
</dbReference>
<comment type="subcellular location">
    <subcellularLocation>
        <location evidence="2 10">Cytoplasm</location>
    </subcellularLocation>
</comment>
<dbReference type="CDD" id="cd04087">
    <property type="entry name" value="PTPA"/>
    <property type="match status" value="1"/>
</dbReference>
<keyword evidence="13" id="KW-1185">Reference proteome</keyword>
<evidence type="ECO:0000256" key="5">
    <source>
        <dbReference type="ARBA" id="ARBA00022490"/>
    </source>
</evidence>
<dbReference type="GeneID" id="24593285"/>
<evidence type="ECO:0000313" key="12">
    <source>
        <dbReference type="EMBL" id="KGB37519.1"/>
    </source>
</evidence>
<gene>
    <name evidence="11" type="primary">PPP2R4_1</name>
    <name evidence="11" type="ORF">MS3_00002382</name>
    <name evidence="12" type="ORF">MS3_05862</name>
</gene>
<evidence type="ECO:0000256" key="6">
    <source>
        <dbReference type="ARBA" id="ARBA00023110"/>
    </source>
</evidence>